<comment type="caution">
    <text evidence="2">The sequence shown here is derived from an EMBL/GenBank/DDBJ whole genome shotgun (WGS) entry which is preliminary data.</text>
</comment>
<dbReference type="GO" id="GO:0032259">
    <property type="term" value="P:methylation"/>
    <property type="evidence" value="ECO:0007669"/>
    <property type="project" value="UniProtKB-KW"/>
</dbReference>
<organism evidence="2 3">
    <name type="scientific">Spirulina subsalsa FACHB-351</name>
    <dbReference type="NCBI Taxonomy" id="234711"/>
    <lineage>
        <taxon>Bacteria</taxon>
        <taxon>Bacillati</taxon>
        <taxon>Cyanobacteriota</taxon>
        <taxon>Cyanophyceae</taxon>
        <taxon>Spirulinales</taxon>
        <taxon>Spirulinaceae</taxon>
        <taxon>Spirulina</taxon>
    </lineage>
</organism>
<reference evidence="2 3" key="1">
    <citation type="submission" date="2021-08" db="EMBL/GenBank/DDBJ databases">
        <title>Draft genome sequence of Spirulina subsalsa with high tolerance to salinity and hype-accumulation of phycocyanin.</title>
        <authorList>
            <person name="Pei H."/>
            <person name="Jiang L."/>
        </authorList>
    </citation>
    <scope>NUCLEOTIDE SEQUENCE [LARGE SCALE GENOMIC DNA]</scope>
    <source>
        <strain evidence="2 3">FACHB-351</strain>
    </source>
</reference>
<dbReference type="RefSeq" id="WP_265263595.1">
    <property type="nucleotide sequence ID" value="NZ_JAIHOM010000022.1"/>
</dbReference>
<keyword evidence="2" id="KW-0489">Methyltransferase</keyword>
<name>A0ABT3L2Z7_9CYAN</name>
<dbReference type="Pfam" id="PF08241">
    <property type="entry name" value="Methyltransf_11"/>
    <property type="match status" value="1"/>
</dbReference>
<dbReference type="InterPro" id="IPR029063">
    <property type="entry name" value="SAM-dependent_MTases_sf"/>
</dbReference>
<dbReference type="InterPro" id="IPR013216">
    <property type="entry name" value="Methyltransf_11"/>
</dbReference>
<evidence type="ECO:0000313" key="3">
    <source>
        <dbReference type="Proteomes" id="UP001526426"/>
    </source>
</evidence>
<dbReference type="GO" id="GO:0008168">
    <property type="term" value="F:methyltransferase activity"/>
    <property type="evidence" value="ECO:0007669"/>
    <property type="project" value="UniProtKB-KW"/>
</dbReference>
<dbReference type="EMBL" id="JAIHOM010000022">
    <property type="protein sequence ID" value="MCW6035879.1"/>
    <property type="molecule type" value="Genomic_DNA"/>
</dbReference>
<proteinExistence type="predicted"/>
<keyword evidence="3" id="KW-1185">Reference proteome</keyword>
<dbReference type="CDD" id="cd02440">
    <property type="entry name" value="AdoMet_MTases"/>
    <property type="match status" value="1"/>
</dbReference>
<keyword evidence="2" id="KW-0808">Transferase</keyword>
<dbReference type="Gene3D" id="3.40.50.150">
    <property type="entry name" value="Vaccinia Virus protein VP39"/>
    <property type="match status" value="1"/>
</dbReference>
<gene>
    <name evidence="2" type="ORF">K4A83_06275</name>
</gene>
<dbReference type="SUPFAM" id="SSF53335">
    <property type="entry name" value="S-adenosyl-L-methionine-dependent methyltransferases"/>
    <property type="match status" value="1"/>
</dbReference>
<feature type="domain" description="Methyltransferase type 11" evidence="1">
    <location>
        <begin position="29"/>
        <end position="117"/>
    </location>
</feature>
<dbReference type="PANTHER" id="PTHR43861">
    <property type="entry name" value="TRANS-ACONITATE 2-METHYLTRANSFERASE-RELATED"/>
    <property type="match status" value="1"/>
</dbReference>
<evidence type="ECO:0000313" key="2">
    <source>
        <dbReference type="EMBL" id="MCW6035879.1"/>
    </source>
</evidence>
<sequence length="203" mass="23517">MTEPLLEPLLRQFRAQRVLRHIPPHSTLLDIGCGVSGRFLQSISHHIKQGVGVDFKVEPRKTGNIETLQLKLDHQLPFPDQSFEIVTMLAVLEHIEHEQAILQEIYRVLIPNGKLILTVPSLWSQPILEFLAYRLKLVSEAEIRDHKRYYNRQKLKQSLVIQAGFQDFYHQYFQLGMNNFCTVVKKRSPPPKAPPLTIAFPNH</sequence>
<dbReference type="Proteomes" id="UP001526426">
    <property type="component" value="Unassembled WGS sequence"/>
</dbReference>
<protein>
    <submittedName>
        <fullName evidence="2">Class I SAM-dependent methyltransferase</fullName>
    </submittedName>
</protein>
<evidence type="ECO:0000259" key="1">
    <source>
        <dbReference type="Pfam" id="PF08241"/>
    </source>
</evidence>
<accession>A0ABT3L2Z7</accession>